<dbReference type="Gene3D" id="1.25.40.20">
    <property type="entry name" value="Ankyrin repeat-containing domain"/>
    <property type="match status" value="1"/>
</dbReference>
<comment type="caution">
    <text evidence="1">The sequence shown here is derived from an EMBL/GenBank/DDBJ whole genome shotgun (WGS) entry which is preliminary data.</text>
</comment>
<dbReference type="RefSeq" id="XP_041196659.1">
    <property type="nucleotide sequence ID" value="XM_041334876.1"/>
</dbReference>
<protein>
    <submittedName>
        <fullName evidence="1">Uncharacterized protein</fullName>
    </submittedName>
</protein>
<dbReference type="OrthoDB" id="539213at2759"/>
<evidence type="ECO:0000313" key="2">
    <source>
        <dbReference type="Proteomes" id="UP000807769"/>
    </source>
</evidence>
<dbReference type="SUPFAM" id="SSF48403">
    <property type="entry name" value="Ankyrin repeat"/>
    <property type="match status" value="1"/>
</dbReference>
<dbReference type="Proteomes" id="UP000807769">
    <property type="component" value="Unassembled WGS sequence"/>
</dbReference>
<gene>
    <name evidence="1" type="ORF">BJ212DRAFT_1334510</name>
</gene>
<keyword evidence="2" id="KW-1185">Reference proteome</keyword>
<reference evidence="1" key="1">
    <citation type="journal article" date="2020" name="New Phytol.">
        <title>Comparative genomics reveals dynamic genome evolution in host specialist ectomycorrhizal fungi.</title>
        <authorList>
            <person name="Lofgren L.A."/>
            <person name="Nguyen N.H."/>
            <person name="Vilgalys R."/>
            <person name="Ruytinx J."/>
            <person name="Liao H.L."/>
            <person name="Branco S."/>
            <person name="Kuo A."/>
            <person name="LaButti K."/>
            <person name="Lipzen A."/>
            <person name="Andreopoulos W."/>
            <person name="Pangilinan J."/>
            <person name="Riley R."/>
            <person name="Hundley H."/>
            <person name="Na H."/>
            <person name="Barry K."/>
            <person name="Grigoriev I.V."/>
            <person name="Stajich J.E."/>
            <person name="Kennedy P.G."/>
        </authorList>
    </citation>
    <scope>NUCLEOTIDE SEQUENCE</scope>
    <source>
        <strain evidence="1">MN1</strain>
    </source>
</reference>
<dbReference type="EMBL" id="JABBWG010000006">
    <property type="protein sequence ID" value="KAG1821919.1"/>
    <property type="molecule type" value="Genomic_DNA"/>
</dbReference>
<proteinExistence type="predicted"/>
<dbReference type="AlphaFoldDB" id="A0A9P7JH39"/>
<organism evidence="1 2">
    <name type="scientific">Suillus subaureus</name>
    <dbReference type="NCBI Taxonomy" id="48587"/>
    <lineage>
        <taxon>Eukaryota</taxon>
        <taxon>Fungi</taxon>
        <taxon>Dikarya</taxon>
        <taxon>Basidiomycota</taxon>
        <taxon>Agaricomycotina</taxon>
        <taxon>Agaricomycetes</taxon>
        <taxon>Agaricomycetidae</taxon>
        <taxon>Boletales</taxon>
        <taxon>Suillineae</taxon>
        <taxon>Suillaceae</taxon>
        <taxon>Suillus</taxon>
    </lineage>
</organism>
<sequence>MAGQSDILTMTRGVSINTLPVELLYEIQLFSASPSLPLTCKTLYRIFSASPPSYRVQYLIASIEAAQIRDDLIPSKLLRYPICTVDILEMLFRISGDIIPLTWIPELPRRLFRSLTPKSRAKTPLWTDQDHPLPFLKYLFTCPKIRPPDVNSHDGYALTKAVQAGFVPLVHFLLDHGASPRCKNNISILVAIYHKDLSLVRLLVERVDCREHSPEVLTQKGKRQKSEDRVQVTPEMLKVAVKLDARDIVEYFMKEKECVPDLQTLQMMR</sequence>
<accession>A0A9P7JH39</accession>
<dbReference type="InterPro" id="IPR036770">
    <property type="entry name" value="Ankyrin_rpt-contain_sf"/>
</dbReference>
<evidence type="ECO:0000313" key="1">
    <source>
        <dbReference type="EMBL" id="KAG1821919.1"/>
    </source>
</evidence>
<dbReference type="GeneID" id="64628893"/>
<name>A0A9P7JH39_9AGAM</name>